<dbReference type="SUPFAM" id="SSF81321">
    <property type="entry name" value="Family A G protein-coupled receptor-like"/>
    <property type="match status" value="1"/>
</dbReference>
<keyword evidence="6" id="KW-1185">Reference proteome</keyword>
<evidence type="ECO:0000313" key="6">
    <source>
        <dbReference type="Proteomes" id="UP000478052"/>
    </source>
</evidence>
<gene>
    <name evidence="5" type="ORF">FWK35_00027683</name>
</gene>
<comment type="subcellular location">
    <subcellularLocation>
        <location evidence="1">Membrane</location>
        <topology evidence="1">Multi-pass membrane protein</topology>
    </subcellularLocation>
</comment>
<evidence type="ECO:0000313" key="5">
    <source>
        <dbReference type="EMBL" id="KAF0767337.1"/>
    </source>
</evidence>
<dbReference type="OrthoDB" id="5957871at2759"/>
<organism evidence="5 6">
    <name type="scientific">Aphis craccivora</name>
    <name type="common">Cowpea aphid</name>
    <dbReference type="NCBI Taxonomy" id="307492"/>
    <lineage>
        <taxon>Eukaryota</taxon>
        <taxon>Metazoa</taxon>
        <taxon>Ecdysozoa</taxon>
        <taxon>Arthropoda</taxon>
        <taxon>Hexapoda</taxon>
        <taxon>Insecta</taxon>
        <taxon>Pterygota</taxon>
        <taxon>Neoptera</taxon>
        <taxon>Paraneoptera</taxon>
        <taxon>Hemiptera</taxon>
        <taxon>Sternorrhyncha</taxon>
        <taxon>Aphidomorpha</taxon>
        <taxon>Aphidoidea</taxon>
        <taxon>Aphididae</taxon>
        <taxon>Aphidini</taxon>
        <taxon>Aphis</taxon>
        <taxon>Aphis</taxon>
    </lineage>
</organism>
<dbReference type="PANTHER" id="PTHR24248">
    <property type="entry name" value="ADRENERGIC RECEPTOR-RELATED G-PROTEIN COUPLED RECEPTOR"/>
    <property type="match status" value="1"/>
</dbReference>
<name>A0A6G0Z966_APHCR</name>
<dbReference type="GO" id="GO:0071880">
    <property type="term" value="P:adenylate cyclase-activating adrenergic receptor signaling pathway"/>
    <property type="evidence" value="ECO:0007669"/>
    <property type="project" value="TreeGrafter"/>
</dbReference>
<reference evidence="5 6" key="1">
    <citation type="submission" date="2019-08" db="EMBL/GenBank/DDBJ databases">
        <title>Whole genome of Aphis craccivora.</title>
        <authorList>
            <person name="Voronova N.V."/>
            <person name="Shulinski R.S."/>
            <person name="Bandarenka Y.V."/>
            <person name="Zhorov D.G."/>
            <person name="Warner D."/>
        </authorList>
    </citation>
    <scope>NUCLEOTIDE SEQUENCE [LARGE SCALE GENOMIC DNA]</scope>
    <source>
        <strain evidence="5">180601</strain>
        <tissue evidence="5">Whole Body</tissue>
    </source>
</reference>
<dbReference type="GO" id="GO:0004989">
    <property type="term" value="F:octopamine receptor activity"/>
    <property type="evidence" value="ECO:0007669"/>
    <property type="project" value="TreeGrafter"/>
</dbReference>
<dbReference type="Gene3D" id="1.20.1070.10">
    <property type="entry name" value="Rhodopsin 7-helix transmembrane proteins"/>
    <property type="match status" value="1"/>
</dbReference>
<protein>
    <submittedName>
        <fullName evidence="5">Octopamine receptor beta-2R-like</fullName>
    </submittedName>
</protein>
<dbReference type="GO" id="GO:0005886">
    <property type="term" value="C:plasma membrane"/>
    <property type="evidence" value="ECO:0007669"/>
    <property type="project" value="TreeGrafter"/>
</dbReference>
<dbReference type="AlphaFoldDB" id="A0A6G0Z966"/>
<dbReference type="PANTHER" id="PTHR24248:SF66">
    <property type="entry name" value="OCTOPAMINE RECEPTOR BETA-3R"/>
    <property type="match status" value="1"/>
</dbReference>
<sequence>MIRASISQYVITTLCGEACNISSSVVAVLFWIGYFNSTLNPLIYAYFNRDFREAFKNTLQCAFCNLCRSPPSDLEALDARRPSLRYDDRTRSVYSETYLNHCDRRRSSQFGSSL</sequence>
<keyword evidence="3 5" id="KW-0675">Receptor</keyword>
<dbReference type="Proteomes" id="UP000478052">
    <property type="component" value="Unassembled WGS sequence"/>
</dbReference>
<dbReference type="GO" id="GO:0043410">
    <property type="term" value="P:positive regulation of MAPK cascade"/>
    <property type="evidence" value="ECO:0007669"/>
    <property type="project" value="TreeGrafter"/>
</dbReference>
<proteinExistence type="predicted"/>
<evidence type="ECO:0000256" key="1">
    <source>
        <dbReference type="ARBA" id="ARBA00004141"/>
    </source>
</evidence>
<evidence type="ECO:0000256" key="2">
    <source>
        <dbReference type="ARBA" id="ARBA00023040"/>
    </source>
</evidence>
<dbReference type="EMBL" id="VUJU01000991">
    <property type="protein sequence ID" value="KAF0767337.1"/>
    <property type="molecule type" value="Genomic_DNA"/>
</dbReference>
<comment type="caution">
    <text evidence="5">The sequence shown here is derived from an EMBL/GenBank/DDBJ whole genome shotgun (WGS) entry which is preliminary data.</text>
</comment>
<keyword evidence="4" id="KW-0807">Transducer</keyword>
<keyword evidence="2" id="KW-0297">G-protein coupled receptor</keyword>
<evidence type="ECO:0000256" key="4">
    <source>
        <dbReference type="ARBA" id="ARBA00023224"/>
    </source>
</evidence>
<evidence type="ECO:0000256" key="3">
    <source>
        <dbReference type="ARBA" id="ARBA00023170"/>
    </source>
</evidence>
<accession>A0A6G0Z966</accession>